<protein>
    <submittedName>
        <fullName evidence="1">Uncharacterized protein</fullName>
    </submittedName>
</protein>
<dbReference type="EMBL" id="JAWDGP010005645">
    <property type="protein sequence ID" value="KAK3754696.1"/>
    <property type="molecule type" value="Genomic_DNA"/>
</dbReference>
<dbReference type="AlphaFoldDB" id="A0AAE0YQJ1"/>
<proteinExistence type="predicted"/>
<sequence>MRRHRVIGHAWPSGSGVSDIPSLLAEKHLTIILRHSLYLIALNPRMRILSSKHDCAGNLQFVAAVAPLMHILSGCRLNITAYRAGREQEAEVLITRAAGPAGVPAPPPYVSNIYKSLRIREYLV</sequence>
<keyword evidence="2" id="KW-1185">Reference proteome</keyword>
<reference evidence="1" key="1">
    <citation type="journal article" date="2023" name="G3 (Bethesda)">
        <title>A reference genome for the long-term kleptoplast-retaining sea slug Elysia crispata morphotype clarki.</title>
        <authorList>
            <person name="Eastman K.E."/>
            <person name="Pendleton A.L."/>
            <person name="Shaikh M.A."/>
            <person name="Suttiyut T."/>
            <person name="Ogas R."/>
            <person name="Tomko P."/>
            <person name="Gavelis G."/>
            <person name="Widhalm J.R."/>
            <person name="Wisecaver J.H."/>
        </authorList>
    </citation>
    <scope>NUCLEOTIDE SEQUENCE</scope>
    <source>
        <strain evidence="1">ECLA1</strain>
    </source>
</reference>
<evidence type="ECO:0000313" key="1">
    <source>
        <dbReference type="EMBL" id="KAK3754696.1"/>
    </source>
</evidence>
<evidence type="ECO:0000313" key="2">
    <source>
        <dbReference type="Proteomes" id="UP001283361"/>
    </source>
</evidence>
<gene>
    <name evidence="1" type="ORF">RRG08_053166</name>
</gene>
<name>A0AAE0YQJ1_9GAST</name>
<accession>A0AAE0YQJ1</accession>
<comment type="caution">
    <text evidence="1">The sequence shown here is derived from an EMBL/GenBank/DDBJ whole genome shotgun (WGS) entry which is preliminary data.</text>
</comment>
<organism evidence="1 2">
    <name type="scientific">Elysia crispata</name>
    <name type="common">lettuce slug</name>
    <dbReference type="NCBI Taxonomy" id="231223"/>
    <lineage>
        <taxon>Eukaryota</taxon>
        <taxon>Metazoa</taxon>
        <taxon>Spiralia</taxon>
        <taxon>Lophotrochozoa</taxon>
        <taxon>Mollusca</taxon>
        <taxon>Gastropoda</taxon>
        <taxon>Heterobranchia</taxon>
        <taxon>Euthyneura</taxon>
        <taxon>Panpulmonata</taxon>
        <taxon>Sacoglossa</taxon>
        <taxon>Placobranchoidea</taxon>
        <taxon>Plakobranchidae</taxon>
        <taxon>Elysia</taxon>
    </lineage>
</organism>
<dbReference type="Proteomes" id="UP001283361">
    <property type="component" value="Unassembled WGS sequence"/>
</dbReference>